<sequence>MGRAKKNALHSFGHKAEWDGTPPLRVFEFLRRFTKACDDNAISEGMAFYMLQEFTKGDLRTELMSVMPSSSSGGAGEVTSYLELVNWLLRAMVDEAALASQVEEFTQAHQEENEDELFFA</sequence>
<keyword evidence="2" id="KW-1185">Reference proteome</keyword>
<name>A0A941DGI5_9BURK</name>
<protein>
    <submittedName>
        <fullName evidence="1">Uncharacterized protein</fullName>
    </submittedName>
</protein>
<evidence type="ECO:0000313" key="2">
    <source>
        <dbReference type="Proteomes" id="UP000680158"/>
    </source>
</evidence>
<comment type="caution">
    <text evidence="1">The sequence shown here is derived from an EMBL/GenBank/DDBJ whole genome shotgun (WGS) entry which is preliminary data.</text>
</comment>
<organism evidence="1 2">
    <name type="scientific">Undibacterium baiyunense</name>
    <dbReference type="NCBI Taxonomy" id="2828731"/>
    <lineage>
        <taxon>Bacteria</taxon>
        <taxon>Pseudomonadati</taxon>
        <taxon>Pseudomonadota</taxon>
        <taxon>Betaproteobacteria</taxon>
        <taxon>Burkholderiales</taxon>
        <taxon>Oxalobacteraceae</taxon>
        <taxon>Undibacterium</taxon>
    </lineage>
</organism>
<dbReference type="Proteomes" id="UP000680158">
    <property type="component" value="Unassembled WGS sequence"/>
</dbReference>
<feature type="non-terminal residue" evidence="1">
    <location>
        <position position="120"/>
    </location>
</feature>
<reference evidence="1 2" key="1">
    <citation type="submission" date="2021-04" db="EMBL/GenBank/DDBJ databases">
        <title>novel species isolated from subtropical streams in China.</title>
        <authorList>
            <person name="Lu H."/>
        </authorList>
    </citation>
    <scope>NUCLEOTIDE SEQUENCE [LARGE SCALE GENOMIC DNA]</scope>
    <source>
        <strain evidence="1 2">BYS107W</strain>
    </source>
</reference>
<proteinExistence type="predicted"/>
<accession>A0A941DGI5</accession>
<gene>
    <name evidence="1" type="ORF">KDM92_18285</name>
</gene>
<dbReference type="AlphaFoldDB" id="A0A941DGI5"/>
<dbReference type="EMBL" id="JAGSPM010000052">
    <property type="protein sequence ID" value="MBR7748528.1"/>
    <property type="molecule type" value="Genomic_DNA"/>
</dbReference>
<evidence type="ECO:0000313" key="1">
    <source>
        <dbReference type="EMBL" id="MBR7748528.1"/>
    </source>
</evidence>